<reference evidence="1 2" key="1">
    <citation type="submission" date="2016-10" db="EMBL/GenBank/DDBJ databases">
        <title>Search of new enzymes for the oxidation of sulfur compounds.</title>
        <authorList>
            <person name="Novo A."/>
            <person name="Moreira I.S."/>
            <person name="Castro P.M."/>
        </authorList>
    </citation>
    <scope>NUCLEOTIDE SEQUENCE [LARGE SCALE GENOMIC DNA]</scope>
    <source>
        <strain evidence="1 2">A9</strain>
    </source>
</reference>
<evidence type="ECO:0000313" key="1">
    <source>
        <dbReference type="EMBL" id="RVD77903.1"/>
    </source>
</evidence>
<dbReference type="EMBL" id="MKWS01000006">
    <property type="protein sequence ID" value="RVD77903.1"/>
    <property type="molecule type" value="Genomic_DNA"/>
</dbReference>
<protein>
    <submittedName>
        <fullName evidence="1">Uncharacterized protein</fullName>
    </submittedName>
</protein>
<organism evidence="1 2">
    <name type="scientific">Pseudomonas koreensis</name>
    <dbReference type="NCBI Taxonomy" id="198620"/>
    <lineage>
        <taxon>Bacteria</taxon>
        <taxon>Pseudomonadati</taxon>
        <taxon>Pseudomonadota</taxon>
        <taxon>Gammaproteobacteria</taxon>
        <taxon>Pseudomonadales</taxon>
        <taxon>Pseudomonadaceae</taxon>
        <taxon>Pseudomonas</taxon>
    </lineage>
</organism>
<dbReference type="Proteomes" id="UP000288002">
    <property type="component" value="Unassembled WGS sequence"/>
</dbReference>
<sequence>MISRFVVVPAVTTETGCMRNGTRFYCETAPIGFNIYDNEEKLRLKATYQTRVEAENECQRLNLERLKGVFSEQEHIVKEDLIKVGKQRLDGYS</sequence>
<name>A0AA94EPZ2_9PSED</name>
<dbReference type="AlphaFoldDB" id="A0AA94EPZ2"/>
<accession>A0AA94EPZ2</accession>
<comment type="caution">
    <text evidence="1">The sequence shown here is derived from an EMBL/GenBank/DDBJ whole genome shotgun (WGS) entry which is preliminary data.</text>
</comment>
<evidence type="ECO:0000313" key="2">
    <source>
        <dbReference type="Proteomes" id="UP000288002"/>
    </source>
</evidence>
<gene>
    <name evidence="1" type="ORF">A9HBioS_2370</name>
</gene>
<proteinExistence type="predicted"/>